<comment type="cofactor">
    <cofactor evidence="1">
        <name>FAD</name>
        <dbReference type="ChEBI" id="CHEBI:57692"/>
    </cofactor>
</comment>
<dbReference type="Gene3D" id="3.50.50.60">
    <property type="entry name" value="FAD/NAD(P)-binding domain"/>
    <property type="match status" value="1"/>
</dbReference>
<name>A0A2K1E0R5_9FLAO</name>
<evidence type="ECO:0000256" key="4">
    <source>
        <dbReference type="ARBA" id="ARBA00023002"/>
    </source>
</evidence>
<dbReference type="Gene3D" id="3.30.9.10">
    <property type="entry name" value="D-Amino Acid Oxidase, subunit A, domain 2"/>
    <property type="match status" value="1"/>
</dbReference>
<keyword evidence="3" id="KW-0285">Flavoprotein</keyword>
<dbReference type="SUPFAM" id="SSF51971">
    <property type="entry name" value="Nucleotide-binding domain"/>
    <property type="match status" value="1"/>
</dbReference>
<evidence type="ECO:0000256" key="3">
    <source>
        <dbReference type="ARBA" id="ARBA00022630"/>
    </source>
</evidence>
<dbReference type="InterPro" id="IPR006076">
    <property type="entry name" value="FAD-dep_OxRdtase"/>
</dbReference>
<gene>
    <name evidence="6" type="ORF">C1T31_05915</name>
</gene>
<dbReference type="AlphaFoldDB" id="A0A2K1E0R5"/>
<dbReference type="GO" id="GO:0005737">
    <property type="term" value="C:cytoplasm"/>
    <property type="evidence" value="ECO:0007669"/>
    <property type="project" value="TreeGrafter"/>
</dbReference>
<keyword evidence="4" id="KW-0560">Oxidoreductase</keyword>
<dbReference type="PANTHER" id="PTHR13847:SF286">
    <property type="entry name" value="D-AMINO ACID DEHYDROGENASE"/>
    <property type="match status" value="1"/>
</dbReference>
<dbReference type="Pfam" id="PF01266">
    <property type="entry name" value="DAO"/>
    <property type="match status" value="1"/>
</dbReference>
<keyword evidence="7" id="KW-1185">Reference proteome</keyword>
<evidence type="ECO:0000259" key="5">
    <source>
        <dbReference type="Pfam" id="PF01266"/>
    </source>
</evidence>
<reference evidence="6 7" key="1">
    <citation type="submission" date="2018-01" db="EMBL/GenBank/DDBJ databases">
        <title>The draft genome of Hanstruepera neustonica JCM19743.</title>
        <authorList>
            <person name="He R.-H."/>
            <person name="Du Z.-J."/>
        </authorList>
    </citation>
    <scope>NUCLEOTIDE SEQUENCE [LARGE SCALE GENOMIC DNA]</scope>
    <source>
        <strain evidence="6 7">JCM19743</strain>
    </source>
</reference>
<protein>
    <submittedName>
        <fullName evidence="6">FAD-dependent oxidoreductase</fullName>
    </submittedName>
</protein>
<sequence>MQKVDYIVVGCGLAGIAFCEQLRKHNKSFLVFDDRSQQSSLVAAGMYNPVILKRFSEVWMAEMQLQLAKPFYKDLEKLLHTKIDYEFGLLRRFSSIEEQNLWFSAMDKPKLEPFLSGNIVKNSSPVIDAPFGFGEVLQAGRIDTNTLIDNYLKYLDGQKLLKSRPFNHDSLKIHESYVEYENIQASNMVFCEGFGMKKNPYFNQLPLNGTKGEVLTIEAPELKINFAIKSSVFIIPEGNNLYSVGATYNWEDKTNSVTEEAKIEMTDKLKVFLKCDFKVVDQVAGIRPTVKDRRPLVGTHSNYRNIHVMNGLGTRGVMIAPYISEELFNYVEFGKPLNPEIDINRFSS</sequence>
<dbReference type="OrthoDB" id="214253at2"/>
<dbReference type="SUPFAM" id="SSF54373">
    <property type="entry name" value="FAD-linked reductases, C-terminal domain"/>
    <property type="match status" value="1"/>
</dbReference>
<evidence type="ECO:0000256" key="2">
    <source>
        <dbReference type="ARBA" id="ARBA00009410"/>
    </source>
</evidence>
<dbReference type="Proteomes" id="UP000236641">
    <property type="component" value="Unassembled WGS sequence"/>
</dbReference>
<dbReference type="EMBL" id="POWF01000002">
    <property type="protein sequence ID" value="PNQ73863.1"/>
    <property type="molecule type" value="Genomic_DNA"/>
</dbReference>
<feature type="domain" description="FAD dependent oxidoreductase" evidence="5">
    <location>
        <begin position="5"/>
        <end position="327"/>
    </location>
</feature>
<dbReference type="GO" id="GO:0016491">
    <property type="term" value="F:oxidoreductase activity"/>
    <property type="evidence" value="ECO:0007669"/>
    <property type="project" value="UniProtKB-KW"/>
</dbReference>
<comment type="similarity">
    <text evidence="2">Belongs to the DadA oxidoreductase family.</text>
</comment>
<accession>A0A2K1E0R5</accession>
<comment type="caution">
    <text evidence="6">The sequence shown here is derived from an EMBL/GenBank/DDBJ whole genome shotgun (WGS) entry which is preliminary data.</text>
</comment>
<evidence type="ECO:0000313" key="6">
    <source>
        <dbReference type="EMBL" id="PNQ73863.1"/>
    </source>
</evidence>
<proteinExistence type="inferred from homology"/>
<organism evidence="6 7">
    <name type="scientific">Hanstruepera neustonica</name>
    <dbReference type="NCBI Taxonomy" id="1445657"/>
    <lineage>
        <taxon>Bacteria</taxon>
        <taxon>Pseudomonadati</taxon>
        <taxon>Bacteroidota</taxon>
        <taxon>Flavobacteriia</taxon>
        <taxon>Flavobacteriales</taxon>
        <taxon>Flavobacteriaceae</taxon>
        <taxon>Hanstruepera</taxon>
    </lineage>
</organism>
<dbReference type="InterPro" id="IPR036188">
    <property type="entry name" value="FAD/NAD-bd_sf"/>
</dbReference>
<evidence type="ECO:0000256" key="1">
    <source>
        <dbReference type="ARBA" id="ARBA00001974"/>
    </source>
</evidence>
<evidence type="ECO:0000313" key="7">
    <source>
        <dbReference type="Proteomes" id="UP000236641"/>
    </source>
</evidence>
<dbReference type="RefSeq" id="WP_103051559.1">
    <property type="nucleotide sequence ID" value="NZ_POWF01000002.1"/>
</dbReference>
<dbReference type="PANTHER" id="PTHR13847">
    <property type="entry name" value="SARCOSINE DEHYDROGENASE-RELATED"/>
    <property type="match status" value="1"/>
</dbReference>